<feature type="region of interest" description="Disordered" evidence="1">
    <location>
        <begin position="1"/>
        <end position="51"/>
    </location>
</feature>
<proteinExistence type="predicted"/>
<dbReference type="EMBL" id="BOMM01000032">
    <property type="protein sequence ID" value="GIE11790.1"/>
    <property type="molecule type" value="Genomic_DNA"/>
</dbReference>
<evidence type="ECO:0000256" key="1">
    <source>
        <dbReference type="SAM" id="MobiDB-lite"/>
    </source>
</evidence>
<evidence type="ECO:0000313" key="3">
    <source>
        <dbReference type="Proteomes" id="UP000598174"/>
    </source>
</evidence>
<organism evidence="2 3">
    <name type="scientific">Paractinoplanes ferrugineus</name>
    <dbReference type="NCBI Taxonomy" id="113564"/>
    <lineage>
        <taxon>Bacteria</taxon>
        <taxon>Bacillati</taxon>
        <taxon>Actinomycetota</taxon>
        <taxon>Actinomycetes</taxon>
        <taxon>Micromonosporales</taxon>
        <taxon>Micromonosporaceae</taxon>
        <taxon>Paractinoplanes</taxon>
    </lineage>
</organism>
<accession>A0A919MGM8</accession>
<evidence type="ECO:0000313" key="2">
    <source>
        <dbReference type="EMBL" id="GIE11790.1"/>
    </source>
</evidence>
<keyword evidence="3" id="KW-1185">Reference proteome</keyword>
<reference evidence="2" key="1">
    <citation type="submission" date="2021-01" db="EMBL/GenBank/DDBJ databases">
        <title>Whole genome shotgun sequence of Actinoplanes ferrugineus NBRC 15555.</title>
        <authorList>
            <person name="Komaki H."/>
            <person name="Tamura T."/>
        </authorList>
    </citation>
    <scope>NUCLEOTIDE SEQUENCE</scope>
    <source>
        <strain evidence="2">NBRC 15555</strain>
    </source>
</reference>
<dbReference type="Proteomes" id="UP000598174">
    <property type="component" value="Unassembled WGS sequence"/>
</dbReference>
<sequence>MADAKGKQAEQHGREDRMGSPGDGRYRGSATEQGETTHGPDAACTSFFHIS</sequence>
<feature type="compositionally biased region" description="Basic and acidic residues" evidence="1">
    <location>
        <begin position="1"/>
        <end position="18"/>
    </location>
</feature>
<dbReference type="AlphaFoldDB" id="A0A919MGM8"/>
<name>A0A919MGM8_9ACTN</name>
<protein>
    <submittedName>
        <fullName evidence="2">Uncharacterized protein</fullName>
    </submittedName>
</protein>
<gene>
    <name evidence="2" type="ORF">Afe05nite_36300</name>
</gene>
<comment type="caution">
    <text evidence="2">The sequence shown here is derived from an EMBL/GenBank/DDBJ whole genome shotgun (WGS) entry which is preliminary data.</text>
</comment>